<name>A0A0F8YND4_9ZZZZ</name>
<feature type="non-terminal residue" evidence="2">
    <location>
        <position position="157"/>
    </location>
</feature>
<feature type="compositionally biased region" description="Basic and acidic residues" evidence="1">
    <location>
        <begin position="7"/>
        <end position="23"/>
    </location>
</feature>
<accession>A0A0F8YND4</accession>
<feature type="region of interest" description="Disordered" evidence="1">
    <location>
        <begin position="1"/>
        <end position="23"/>
    </location>
</feature>
<organism evidence="2">
    <name type="scientific">marine sediment metagenome</name>
    <dbReference type="NCBI Taxonomy" id="412755"/>
    <lineage>
        <taxon>unclassified sequences</taxon>
        <taxon>metagenomes</taxon>
        <taxon>ecological metagenomes</taxon>
    </lineage>
</organism>
<dbReference type="AlphaFoldDB" id="A0A0F8YND4"/>
<reference evidence="2" key="1">
    <citation type="journal article" date="2015" name="Nature">
        <title>Complex archaea that bridge the gap between prokaryotes and eukaryotes.</title>
        <authorList>
            <person name="Spang A."/>
            <person name="Saw J.H."/>
            <person name="Jorgensen S.L."/>
            <person name="Zaremba-Niedzwiedzka K."/>
            <person name="Martijn J."/>
            <person name="Lind A.E."/>
            <person name="van Eijk R."/>
            <person name="Schleper C."/>
            <person name="Guy L."/>
            <person name="Ettema T.J."/>
        </authorList>
    </citation>
    <scope>NUCLEOTIDE SEQUENCE</scope>
</reference>
<proteinExistence type="predicted"/>
<protein>
    <submittedName>
        <fullName evidence="2">Uncharacterized protein</fullName>
    </submittedName>
</protein>
<gene>
    <name evidence="2" type="ORF">LCGC14_2799180</name>
</gene>
<dbReference type="EMBL" id="LAZR01052481">
    <property type="protein sequence ID" value="KKK82857.1"/>
    <property type="molecule type" value="Genomic_DNA"/>
</dbReference>
<comment type="caution">
    <text evidence="2">The sequence shown here is derived from an EMBL/GenBank/DDBJ whole genome shotgun (WGS) entry which is preliminary data.</text>
</comment>
<sequence>MSMKSLLDNKGRTSEEREAAKKAREEINQIAKDNWHDPEWRREMAAILTESILEGFDLQSFFDQIVDVERVGFDDRVFLEEMTGLKVFFIAKGGNIEASSIVSETITLPRDTLGFHVYEFEDKLMSGFGETMSRLRNLAIRRLDWGTANAIKNDPDP</sequence>
<evidence type="ECO:0000313" key="2">
    <source>
        <dbReference type="EMBL" id="KKK82857.1"/>
    </source>
</evidence>
<evidence type="ECO:0000256" key="1">
    <source>
        <dbReference type="SAM" id="MobiDB-lite"/>
    </source>
</evidence>